<sequence length="80" mass="8423">MSAPLSPARIDEDLPSDFFPPGNLQVQVPERKHVQNLFNASFPGHTDMSSGGQAASTAHSVTEGFLIELKSVLSTNGVSG</sequence>
<protein>
    <submittedName>
        <fullName evidence="1">Uncharacterized protein</fullName>
    </submittedName>
</protein>
<evidence type="ECO:0000313" key="1">
    <source>
        <dbReference type="EMBL" id="SAL95296.1"/>
    </source>
</evidence>
<dbReference type="InParanoid" id="A0A168KS19"/>
<name>A0A168KS19_ABSGL</name>
<dbReference type="OrthoDB" id="843225at2759"/>
<reference evidence="1" key="1">
    <citation type="submission" date="2016-04" db="EMBL/GenBank/DDBJ databases">
        <authorList>
            <person name="Evans L.H."/>
            <person name="Alamgir A."/>
            <person name="Owens N."/>
            <person name="Weber N.D."/>
            <person name="Virtaneva K."/>
            <person name="Barbian K."/>
            <person name="Babar A."/>
            <person name="Rosenke K."/>
        </authorList>
    </citation>
    <scope>NUCLEOTIDE SEQUENCE [LARGE SCALE GENOMIC DNA]</scope>
    <source>
        <strain evidence="1">CBS 101.48</strain>
    </source>
</reference>
<gene>
    <name evidence="1" type="primary">ABSGL_00614.1 scaffold 832</name>
</gene>
<keyword evidence="2" id="KW-1185">Reference proteome</keyword>
<evidence type="ECO:0000313" key="2">
    <source>
        <dbReference type="Proteomes" id="UP000078561"/>
    </source>
</evidence>
<accession>A0A168KS19</accession>
<proteinExistence type="predicted"/>
<dbReference type="EMBL" id="LT550270">
    <property type="protein sequence ID" value="SAL95296.1"/>
    <property type="molecule type" value="Genomic_DNA"/>
</dbReference>
<dbReference type="STRING" id="4829.A0A168KS19"/>
<organism evidence="1">
    <name type="scientific">Absidia glauca</name>
    <name type="common">Pin mould</name>
    <dbReference type="NCBI Taxonomy" id="4829"/>
    <lineage>
        <taxon>Eukaryota</taxon>
        <taxon>Fungi</taxon>
        <taxon>Fungi incertae sedis</taxon>
        <taxon>Mucoromycota</taxon>
        <taxon>Mucoromycotina</taxon>
        <taxon>Mucoromycetes</taxon>
        <taxon>Mucorales</taxon>
        <taxon>Cunninghamellaceae</taxon>
        <taxon>Absidia</taxon>
    </lineage>
</organism>
<dbReference type="Proteomes" id="UP000078561">
    <property type="component" value="Unassembled WGS sequence"/>
</dbReference>
<dbReference type="AlphaFoldDB" id="A0A168KS19"/>